<keyword evidence="2" id="KW-1185">Reference proteome</keyword>
<dbReference type="Pfam" id="PF09481">
    <property type="entry name" value="CRISPR_Cse1"/>
    <property type="match status" value="1"/>
</dbReference>
<dbReference type="InterPro" id="IPR013381">
    <property type="entry name" value="CRISPR-assoc_prot_Cse1"/>
</dbReference>
<evidence type="ECO:0000313" key="1">
    <source>
        <dbReference type="EMBL" id="GAA1989742.1"/>
    </source>
</evidence>
<proteinExistence type="predicted"/>
<dbReference type="NCBIfam" id="TIGR02547">
    <property type="entry name" value="casA_cse1"/>
    <property type="match status" value="1"/>
</dbReference>
<evidence type="ECO:0008006" key="3">
    <source>
        <dbReference type="Google" id="ProtNLM"/>
    </source>
</evidence>
<dbReference type="EMBL" id="BAAAPC010000005">
    <property type="protein sequence ID" value="GAA1989742.1"/>
    <property type="molecule type" value="Genomic_DNA"/>
</dbReference>
<comment type="caution">
    <text evidence="1">The sequence shown here is derived from an EMBL/GenBank/DDBJ whole genome shotgun (WGS) entry which is preliminary data.</text>
</comment>
<organism evidence="1 2">
    <name type="scientific">Nocardiopsis rhodophaea</name>
    <dbReference type="NCBI Taxonomy" id="280238"/>
    <lineage>
        <taxon>Bacteria</taxon>
        <taxon>Bacillati</taxon>
        <taxon>Actinomycetota</taxon>
        <taxon>Actinomycetes</taxon>
        <taxon>Streptosporangiales</taxon>
        <taxon>Nocardiopsidaceae</taxon>
        <taxon>Nocardiopsis</taxon>
    </lineage>
</organism>
<dbReference type="RefSeq" id="WP_344160978.1">
    <property type="nucleotide sequence ID" value="NZ_BAAAPC010000005.1"/>
</dbReference>
<evidence type="ECO:0000313" key="2">
    <source>
        <dbReference type="Proteomes" id="UP001501585"/>
    </source>
</evidence>
<reference evidence="1 2" key="1">
    <citation type="journal article" date="2019" name="Int. J. Syst. Evol. Microbiol.">
        <title>The Global Catalogue of Microorganisms (GCM) 10K type strain sequencing project: providing services to taxonomists for standard genome sequencing and annotation.</title>
        <authorList>
            <consortium name="The Broad Institute Genomics Platform"/>
            <consortium name="The Broad Institute Genome Sequencing Center for Infectious Disease"/>
            <person name="Wu L."/>
            <person name="Ma J."/>
        </authorList>
    </citation>
    <scope>NUCLEOTIDE SEQUENCE [LARGE SCALE GENOMIC DNA]</scope>
    <source>
        <strain evidence="1 2">JCM 15313</strain>
    </source>
</reference>
<gene>
    <name evidence="1" type="ORF">GCM10009799_14370</name>
</gene>
<dbReference type="Proteomes" id="UP001501585">
    <property type="component" value="Unassembled WGS sequence"/>
</dbReference>
<accession>A0ABN2SNQ2</accession>
<protein>
    <recommendedName>
        <fullName evidence="3">Type I-E CRISPR-associated protein Cse1/CasA</fullName>
    </recommendedName>
</protein>
<sequence>MVDDFDLLTRPWVNARTLDGTAESLGLSALLAHAHRLSDVEAPVPPGYGGLRHILAALTYRITGLDRQESASEWRRRRDLWLEHGTLASFPPELRPEGDDADPVSRYFDRLEVGRFSLFGPRPFLQDPRLREESETCGINKLVLGRPVGKNGATWWTRHHQGNQGAIPPHEAAWWLIVQWYYGAAGQITARTVYGSRSSSAKAGMLRNTITYYPRGQTLFDSLLLSLVPPAAALPDPASRPGPDLCPWEWEKLPDPAAPPRPPGGMCALLTGVHTHAMLLVPDEHGAVVDAYRTWAYRKPWPERKTENPFVSYERTKGTQRTADPARALWRDLDALLPETAKGATGRTVAASRYRPPRFLEERLNLSGRRAPSGLAAVGFRQDPMTTDHTWWLSSAPPEFTRLLDDDERTAAAVRRLLALLSAECEQELRPRLRRAWREGVRSGPKERLNKSWPQRGARRFWEQAEHLFFARLEAELVDSPADESAENQRTRHAARALCVRAYDEVTQTVMSDRGPAHPPSRIDLLLRRAVIKHRPHL</sequence>
<name>A0ABN2SNQ2_9ACTN</name>